<feature type="domain" description="UspA" evidence="1">
    <location>
        <begin position="8"/>
        <end position="108"/>
    </location>
</feature>
<sequence length="111" mass="12569">MASSEGRVVCIAVDGSDHSEKAFDWYKDQIYHNGDRLIIVHSHELHPPAMGTLLATQEWQKIVKEHEQYIKDLEEKFKCKCEAMKVSAKIVIQGGHPGEHVCKTAKRKALS</sequence>
<dbReference type="CDD" id="cd23659">
    <property type="entry name" value="USP_At3g01520-like"/>
    <property type="match status" value="1"/>
</dbReference>
<dbReference type="EMBL" id="MU825404">
    <property type="protein sequence ID" value="KAJ7391791.1"/>
    <property type="molecule type" value="Genomic_DNA"/>
</dbReference>
<evidence type="ECO:0000313" key="3">
    <source>
        <dbReference type="Proteomes" id="UP001163046"/>
    </source>
</evidence>
<dbReference type="InterPro" id="IPR014729">
    <property type="entry name" value="Rossmann-like_a/b/a_fold"/>
</dbReference>
<name>A0A9X0A1K7_9CNID</name>
<gene>
    <name evidence="2" type="ORF">OS493_016079</name>
</gene>
<evidence type="ECO:0000313" key="2">
    <source>
        <dbReference type="EMBL" id="KAJ7391791.1"/>
    </source>
</evidence>
<proteinExistence type="predicted"/>
<protein>
    <recommendedName>
        <fullName evidence="1">UspA domain-containing protein</fullName>
    </recommendedName>
</protein>
<dbReference type="OrthoDB" id="843225at2759"/>
<dbReference type="PANTHER" id="PTHR46989">
    <property type="entry name" value="USP DOMAIN-CONTAINING PROTEIN"/>
    <property type="match status" value="1"/>
</dbReference>
<dbReference type="InterPro" id="IPR006016">
    <property type="entry name" value="UspA"/>
</dbReference>
<dbReference type="Pfam" id="PF00582">
    <property type="entry name" value="Usp"/>
    <property type="match status" value="1"/>
</dbReference>
<reference evidence="2" key="1">
    <citation type="submission" date="2023-01" db="EMBL/GenBank/DDBJ databases">
        <title>Genome assembly of the deep-sea coral Lophelia pertusa.</title>
        <authorList>
            <person name="Herrera S."/>
            <person name="Cordes E."/>
        </authorList>
    </citation>
    <scope>NUCLEOTIDE SEQUENCE</scope>
    <source>
        <strain evidence="2">USNM1676648</strain>
        <tissue evidence="2">Polyp</tissue>
    </source>
</reference>
<dbReference type="AlphaFoldDB" id="A0A9X0A1K7"/>
<organism evidence="2 3">
    <name type="scientific">Desmophyllum pertusum</name>
    <dbReference type="NCBI Taxonomy" id="174260"/>
    <lineage>
        <taxon>Eukaryota</taxon>
        <taxon>Metazoa</taxon>
        <taxon>Cnidaria</taxon>
        <taxon>Anthozoa</taxon>
        <taxon>Hexacorallia</taxon>
        <taxon>Scleractinia</taxon>
        <taxon>Caryophylliina</taxon>
        <taxon>Caryophylliidae</taxon>
        <taxon>Desmophyllum</taxon>
    </lineage>
</organism>
<dbReference type="Gene3D" id="3.40.50.620">
    <property type="entry name" value="HUPs"/>
    <property type="match status" value="1"/>
</dbReference>
<dbReference type="SUPFAM" id="SSF52402">
    <property type="entry name" value="Adenine nucleotide alpha hydrolases-like"/>
    <property type="match status" value="1"/>
</dbReference>
<dbReference type="Proteomes" id="UP001163046">
    <property type="component" value="Unassembled WGS sequence"/>
</dbReference>
<accession>A0A9X0A1K7</accession>
<keyword evidence="3" id="KW-1185">Reference proteome</keyword>
<comment type="caution">
    <text evidence="2">The sequence shown here is derived from an EMBL/GenBank/DDBJ whole genome shotgun (WGS) entry which is preliminary data.</text>
</comment>
<evidence type="ECO:0000259" key="1">
    <source>
        <dbReference type="Pfam" id="PF00582"/>
    </source>
</evidence>
<dbReference type="PANTHER" id="PTHR46989:SF3">
    <property type="entry name" value="USPA DOMAIN-CONTAINING PROTEIN"/>
    <property type="match status" value="1"/>
</dbReference>